<evidence type="ECO:0000259" key="17">
    <source>
        <dbReference type="SMART" id="SM00475"/>
    </source>
</evidence>
<evidence type="ECO:0000256" key="9">
    <source>
        <dbReference type="ARBA" id="ARBA00022801"/>
    </source>
</evidence>
<dbReference type="InterPro" id="IPR008918">
    <property type="entry name" value="HhH2"/>
</dbReference>
<dbReference type="FunFam" id="1.10.150.20:FF:000003">
    <property type="entry name" value="DNA polymerase I"/>
    <property type="match status" value="1"/>
</dbReference>
<dbReference type="PANTHER" id="PTHR10133:SF27">
    <property type="entry name" value="DNA POLYMERASE NU"/>
    <property type="match status" value="1"/>
</dbReference>
<dbReference type="Gene3D" id="1.20.1060.10">
    <property type="entry name" value="Taq DNA Polymerase, Chain T, domain 4"/>
    <property type="match status" value="1"/>
</dbReference>
<evidence type="ECO:0000256" key="4">
    <source>
        <dbReference type="ARBA" id="ARBA00022679"/>
    </source>
</evidence>
<dbReference type="InterPro" id="IPR018320">
    <property type="entry name" value="DNA_polymerase_1"/>
</dbReference>
<dbReference type="GO" id="GO:0008409">
    <property type="term" value="F:5'-3' exonuclease activity"/>
    <property type="evidence" value="ECO:0007669"/>
    <property type="project" value="UniProtKB-UniRule"/>
</dbReference>
<dbReference type="SMART" id="SM00279">
    <property type="entry name" value="HhH2"/>
    <property type="match status" value="1"/>
</dbReference>
<evidence type="ECO:0000313" key="20">
    <source>
        <dbReference type="Proteomes" id="UP000185669"/>
    </source>
</evidence>
<dbReference type="FunFam" id="1.10.150.20:FF:000002">
    <property type="entry name" value="DNA polymerase I"/>
    <property type="match status" value="1"/>
</dbReference>
<dbReference type="CDD" id="cd09859">
    <property type="entry name" value="PIN_53EXO"/>
    <property type="match status" value="1"/>
</dbReference>
<dbReference type="CDD" id="cd06140">
    <property type="entry name" value="DNA_polA_I_Bacillus_like_exo"/>
    <property type="match status" value="1"/>
</dbReference>
<dbReference type="SMART" id="SM00482">
    <property type="entry name" value="POLAc"/>
    <property type="match status" value="1"/>
</dbReference>
<dbReference type="EMBL" id="FTNC01000013">
    <property type="protein sequence ID" value="SIR09097.1"/>
    <property type="molecule type" value="Genomic_DNA"/>
</dbReference>
<keyword evidence="12 16" id="KW-0238">DNA-binding</keyword>
<dbReference type="GO" id="GO:0006302">
    <property type="term" value="P:double-strand break repair"/>
    <property type="evidence" value="ECO:0007669"/>
    <property type="project" value="TreeGrafter"/>
</dbReference>
<dbReference type="SUPFAM" id="SSF47807">
    <property type="entry name" value="5' to 3' exonuclease, C-terminal subdomain"/>
    <property type="match status" value="1"/>
</dbReference>
<dbReference type="InterPro" id="IPR043502">
    <property type="entry name" value="DNA/RNA_pol_sf"/>
</dbReference>
<dbReference type="PANTHER" id="PTHR10133">
    <property type="entry name" value="DNA POLYMERASE I"/>
    <property type="match status" value="1"/>
</dbReference>
<keyword evidence="20" id="KW-1185">Reference proteome</keyword>
<evidence type="ECO:0000256" key="11">
    <source>
        <dbReference type="ARBA" id="ARBA00022932"/>
    </source>
</evidence>
<dbReference type="CDD" id="cd09898">
    <property type="entry name" value="H3TH_53EXO"/>
    <property type="match status" value="1"/>
</dbReference>
<evidence type="ECO:0000256" key="8">
    <source>
        <dbReference type="ARBA" id="ARBA00022763"/>
    </source>
</evidence>
<evidence type="ECO:0000313" key="19">
    <source>
        <dbReference type="EMBL" id="SIR09097.1"/>
    </source>
</evidence>
<evidence type="ECO:0000256" key="7">
    <source>
        <dbReference type="ARBA" id="ARBA00022722"/>
    </source>
</evidence>
<dbReference type="GO" id="GO:0003677">
    <property type="term" value="F:DNA binding"/>
    <property type="evidence" value="ECO:0007669"/>
    <property type="project" value="UniProtKB-UniRule"/>
</dbReference>
<dbReference type="FunFam" id="1.20.1060.10:FF:000001">
    <property type="entry name" value="DNA polymerase I"/>
    <property type="match status" value="1"/>
</dbReference>
<dbReference type="SUPFAM" id="SSF88723">
    <property type="entry name" value="PIN domain-like"/>
    <property type="match status" value="1"/>
</dbReference>
<dbReference type="Gene3D" id="3.40.50.1010">
    <property type="entry name" value="5'-nuclease"/>
    <property type="match status" value="1"/>
</dbReference>
<dbReference type="InterPro" id="IPR001098">
    <property type="entry name" value="DNA-dir_DNA_pol_A_palm_dom"/>
</dbReference>
<evidence type="ECO:0000256" key="16">
    <source>
        <dbReference type="RuleBase" id="RU004460"/>
    </source>
</evidence>
<dbReference type="NCBIfam" id="NF004397">
    <property type="entry name" value="PRK05755.1"/>
    <property type="match status" value="1"/>
</dbReference>
<feature type="domain" description="DNA-directed DNA polymerase family A palm" evidence="18">
    <location>
        <begin position="630"/>
        <end position="837"/>
    </location>
</feature>
<dbReference type="EC" id="2.7.7.7" evidence="2 15"/>
<dbReference type="RefSeq" id="WP_084566158.1">
    <property type="nucleotide sequence ID" value="NZ_FTNC01000013.1"/>
</dbReference>
<dbReference type="STRING" id="56779.SAMN05421834_11324"/>
<feature type="domain" description="5'-3' exonuclease" evidence="17">
    <location>
        <begin position="9"/>
        <end position="269"/>
    </location>
</feature>
<dbReference type="InterPro" id="IPR019760">
    <property type="entry name" value="DNA-dir_DNA_pol_A_CS"/>
</dbReference>
<comment type="catalytic activity">
    <reaction evidence="14 16">
        <text>DNA(n) + a 2'-deoxyribonucleoside 5'-triphosphate = DNA(n+1) + diphosphate</text>
        <dbReference type="Rhea" id="RHEA:22508"/>
        <dbReference type="Rhea" id="RHEA-COMP:17339"/>
        <dbReference type="Rhea" id="RHEA-COMP:17340"/>
        <dbReference type="ChEBI" id="CHEBI:33019"/>
        <dbReference type="ChEBI" id="CHEBI:61560"/>
        <dbReference type="ChEBI" id="CHEBI:173112"/>
        <dbReference type="EC" id="2.7.7.7"/>
    </reaction>
</comment>
<evidence type="ECO:0000256" key="10">
    <source>
        <dbReference type="ARBA" id="ARBA00022839"/>
    </source>
</evidence>
<reference evidence="20" key="1">
    <citation type="submission" date="2017-01" db="EMBL/GenBank/DDBJ databases">
        <authorList>
            <person name="Varghese N."/>
            <person name="Submissions S."/>
        </authorList>
    </citation>
    <scope>NUCLEOTIDE SEQUENCE [LARGE SCALE GENOMIC DNA]</scope>
    <source>
        <strain evidence="20">ATCC 700103</strain>
    </source>
</reference>
<dbReference type="InterPro" id="IPR036279">
    <property type="entry name" value="5-3_exonuclease_C_sf"/>
</dbReference>
<keyword evidence="10 16" id="KW-0269">Exonuclease</keyword>
<name>A0A1N6Y3G4_9FIRM</name>
<evidence type="ECO:0000256" key="13">
    <source>
        <dbReference type="ARBA" id="ARBA00023204"/>
    </source>
</evidence>
<keyword evidence="11 16" id="KW-0239">DNA-directed DNA polymerase</keyword>
<dbReference type="Gene3D" id="1.10.150.20">
    <property type="entry name" value="5' to 3' exonuclease, C-terminal subdomain"/>
    <property type="match status" value="2"/>
</dbReference>
<dbReference type="Pfam" id="PF22619">
    <property type="entry name" value="DNA_polI_exo1"/>
    <property type="match status" value="1"/>
</dbReference>
<dbReference type="Pfam" id="PF01367">
    <property type="entry name" value="5_3_exonuc"/>
    <property type="match status" value="1"/>
</dbReference>
<organism evidence="19 20">
    <name type="scientific">Halanaerobium kushneri</name>
    <dbReference type="NCBI Taxonomy" id="56779"/>
    <lineage>
        <taxon>Bacteria</taxon>
        <taxon>Bacillati</taxon>
        <taxon>Bacillota</taxon>
        <taxon>Clostridia</taxon>
        <taxon>Halanaerobiales</taxon>
        <taxon>Halanaerobiaceae</taxon>
        <taxon>Halanaerobium</taxon>
    </lineage>
</organism>
<dbReference type="InterPro" id="IPR020046">
    <property type="entry name" value="5-3_exonucl_a-hlix_arch_N"/>
</dbReference>
<dbReference type="NCBIfam" id="TIGR00593">
    <property type="entry name" value="pola"/>
    <property type="match status" value="1"/>
</dbReference>
<dbReference type="PRINTS" id="PR00868">
    <property type="entry name" value="DNAPOLI"/>
</dbReference>
<dbReference type="InterPro" id="IPR012337">
    <property type="entry name" value="RNaseH-like_sf"/>
</dbReference>
<dbReference type="SUPFAM" id="SSF56672">
    <property type="entry name" value="DNA/RNA polymerases"/>
    <property type="match status" value="1"/>
</dbReference>
<comment type="function">
    <text evidence="16">In addition to polymerase activity, this DNA polymerase exhibits 5'-3' exonuclease activity.</text>
</comment>
<comment type="subunit">
    <text evidence="16">Single-chain monomer with multiple functions.</text>
</comment>
<dbReference type="AlphaFoldDB" id="A0A1N6Y3G4"/>
<dbReference type="InterPro" id="IPR036397">
    <property type="entry name" value="RNaseH_sf"/>
</dbReference>
<evidence type="ECO:0000256" key="3">
    <source>
        <dbReference type="ARBA" id="ARBA00020311"/>
    </source>
</evidence>
<evidence type="ECO:0000256" key="2">
    <source>
        <dbReference type="ARBA" id="ARBA00012417"/>
    </source>
</evidence>
<dbReference type="Gene3D" id="3.30.70.370">
    <property type="match status" value="1"/>
</dbReference>
<proteinExistence type="inferred from homology"/>
<dbReference type="GO" id="GO:0003887">
    <property type="term" value="F:DNA-directed DNA polymerase activity"/>
    <property type="evidence" value="ECO:0007669"/>
    <property type="project" value="UniProtKB-UniRule"/>
</dbReference>
<dbReference type="GO" id="GO:0006261">
    <property type="term" value="P:DNA-templated DNA replication"/>
    <property type="evidence" value="ECO:0007669"/>
    <property type="project" value="UniProtKB-UniRule"/>
</dbReference>
<keyword evidence="9 16" id="KW-0378">Hydrolase</keyword>
<dbReference type="CDD" id="cd08637">
    <property type="entry name" value="DNA_pol_A_pol_I_C"/>
    <property type="match status" value="1"/>
</dbReference>
<evidence type="ECO:0000259" key="18">
    <source>
        <dbReference type="SMART" id="SM00482"/>
    </source>
</evidence>
<comment type="similarity">
    <text evidence="1 16">Belongs to the DNA polymerase type-A family.</text>
</comment>
<keyword evidence="13 16" id="KW-0234">DNA repair</keyword>
<evidence type="ECO:0000256" key="5">
    <source>
        <dbReference type="ARBA" id="ARBA00022695"/>
    </source>
</evidence>
<keyword evidence="5 16" id="KW-0548">Nucleotidyltransferase</keyword>
<dbReference type="InterPro" id="IPR029060">
    <property type="entry name" value="PIN-like_dom_sf"/>
</dbReference>
<gene>
    <name evidence="16" type="primary">polA</name>
    <name evidence="19" type="ORF">SAMN05421834_11324</name>
</gene>
<dbReference type="InterPro" id="IPR020045">
    <property type="entry name" value="DNA_polI_H3TH"/>
</dbReference>
<evidence type="ECO:0000256" key="15">
    <source>
        <dbReference type="NCBIfam" id="TIGR00593"/>
    </source>
</evidence>
<keyword evidence="7" id="KW-0540">Nuclease</keyword>
<evidence type="ECO:0000256" key="12">
    <source>
        <dbReference type="ARBA" id="ARBA00023125"/>
    </source>
</evidence>
<accession>A0A1N6Y3G4</accession>
<dbReference type="OrthoDB" id="9806424at2"/>
<keyword evidence="6 16" id="KW-0235">DNA replication</keyword>
<dbReference type="InterPro" id="IPR002298">
    <property type="entry name" value="DNA_polymerase_A"/>
</dbReference>
<keyword evidence="4 16" id="KW-0808">Transferase</keyword>
<keyword evidence="8 16" id="KW-0227">DNA damage</keyword>
<dbReference type="SMART" id="SM00475">
    <property type="entry name" value="53EXOc"/>
    <property type="match status" value="1"/>
</dbReference>
<dbReference type="InterPro" id="IPR054690">
    <property type="entry name" value="DNA_polI_exonuclease"/>
</dbReference>
<dbReference type="PROSITE" id="PS00447">
    <property type="entry name" value="DNA_POLYMERASE_A"/>
    <property type="match status" value="1"/>
</dbReference>
<evidence type="ECO:0000256" key="1">
    <source>
        <dbReference type="ARBA" id="ARBA00007705"/>
    </source>
</evidence>
<protein>
    <recommendedName>
        <fullName evidence="3 15">DNA polymerase I</fullName>
        <ecNumber evidence="2 15">2.7.7.7</ecNumber>
    </recommendedName>
</protein>
<dbReference type="Pfam" id="PF02739">
    <property type="entry name" value="5_3_exonuc_N"/>
    <property type="match status" value="1"/>
</dbReference>
<dbReference type="Pfam" id="PF00476">
    <property type="entry name" value="DNA_pol_A"/>
    <property type="match status" value="1"/>
</dbReference>
<dbReference type="SUPFAM" id="SSF53098">
    <property type="entry name" value="Ribonuclease H-like"/>
    <property type="match status" value="1"/>
</dbReference>
<dbReference type="Gene3D" id="3.30.420.10">
    <property type="entry name" value="Ribonuclease H-like superfamily/Ribonuclease H"/>
    <property type="match status" value="1"/>
</dbReference>
<dbReference type="FunFam" id="3.40.50.1010:FF:000001">
    <property type="entry name" value="DNA polymerase I"/>
    <property type="match status" value="1"/>
</dbReference>
<dbReference type="InterPro" id="IPR002421">
    <property type="entry name" value="5-3_exonuclease"/>
</dbReference>
<evidence type="ECO:0000256" key="6">
    <source>
        <dbReference type="ARBA" id="ARBA00022705"/>
    </source>
</evidence>
<evidence type="ECO:0000256" key="14">
    <source>
        <dbReference type="ARBA" id="ARBA00049244"/>
    </source>
</evidence>
<dbReference type="Proteomes" id="UP000185669">
    <property type="component" value="Unassembled WGS sequence"/>
</dbReference>
<sequence length="881" mass="100784">MANKENKEKKTLFLLDGHSLTHRAFYALPLLTNDEGEYTNAVFGFVRMLFSLTDEWNPDRMIITFDKKAPTFRHEEYEDYKGTRKKMPEELVPQIPLLQQTIEKLKIPMLAKEGFEADDLLGTLSKEAAEEGYMVYIVTGDRDALQLVSDNVNILYTRKGISDLVKFDLEKVMEKYELPPEKLIDRKGLMGDSSDNIPGVPGIGKKTALKLLKEFGSMEEILANIDQVSGKKRKENLRKYADQARMSYRLGKIKRDVPVEINFDKCRLDSYDDKEAAEQFEKLGFTSLLDRFDFKEAVEFSDLEIITLNQRSLKELQEKAVKAGEIAVAVKLKKNTKAIQGKIEAIYFALKSESEIYSYPVEDKEIDPLIEDILSAKEIAKLIIDAKEASLALLKHELEILNISFEPLLAYYLLQPSSSLPELEQVLSQELTISFEEIKEQEKLLIEISRLFDLRDKLMPKLEKDELLKLYNEIELPLIKVLARMEYNGVKVDRDWLNNLSEKLGERLDIITEKAHQLAGEEFNLNSPKQLGEILFEKLGLPVIKRTKTGYSTNASVLEKLEGKHEIIPLISEYRELSKLKSTYVDSLPPLINQETEKIHTSFNQMVTATGRLSSTDPNLQNIPIRTEEGREIRKAFIPSEKDMLLLAVDYSQIELRVFAHLSGDKKLKEAFNSGADIHTETASEVFEVEPEEVSPNLRRHAKVINFGIAYGMSSYGLSQDLDIPVEEAQDYIDKYFNRFSGVKKYMDQTIERVKECGYAETMFGRRRYIPEINSSNYHRRSFAERTAINTPVQGTAADIMKKSMIDVYNALENANLNLNILLQVHDELVFEVAKSDLEPAAELIKAKMENAAKLDVPLLVDLQTGENWRDKKDYEVNKDA</sequence>